<sequence length="112" mass="12623">MKRITFPLLLRRPSPYFKNLVLCLLVAIKSRASAKPTKIRVYETMQVHESLQTIWVRVPSTYSTVNPTPNPLAMTQAAEKPPTLCKRFGSSWSAEILPNITVDQDEPKSPKG</sequence>
<evidence type="ECO:0000313" key="2">
    <source>
        <dbReference type="Proteomes" id="UP000297910"/>
    </source>
</evidence>
<gene>
    <name evidence="1" type="ORF">BPAE_0133g00280</name>
</gene>
<dbReference type="EMBL" id="PQXI01000133">
    <property type="protein sequence ID" value="TGO23429.1"/>
    <property type="molecule type" value="Genomic_DNA"/>
</dbReference>
<keyword evidence="2" id="KW-1185">Reference proteome</keyword>
<name>A0A4Z1FK54_9HELO</name>
<proteinExistence type="predicted"/>
<accession>A0A4Z1FK54</accession>
<dbReference type="Proteomes" id="UP000297910">
    <property type="component" value="Unassembled WGS sequence"/>
</dbReference>
<organism evidence="1 2">
    <name type="scientific">Botrytis paeoniae</name>
    <dbReference type="NCBI Taxonomy" id="278948"/>
    <lineage>
        <taxon>Eukaryota</taxon>
        <taxon>Fungi</taxon>
        <taxon>Dikarya</taxon>
        <taxon>Ascomycota</taxon>
        <taxon>Pezizomycotina</taxon>
        <taxon>Leotiomycetes</taxon>
        <taxon>Helotiales</taxon>
        <taxon>Sclerotiniaceae</taxon>
        <taxon>Botrytis</taxon>
    </lineage>
</organism>
<comment type="caution">
    <text evidence="1">The sequence shown here is derived from an EMBL/GenBank/DDBJ whole genome shotgun (WGS) entry which is preliminary data.</text>
</comment>
<evidence type="ECO:0000313" key="1">
    <source>
        <dbReference type="EMBL" id="TGO23429.1"/>
    </source>
</evidence>
<protein>
    <submittedName>
        <fullName evidence="1">Uncharacterized protein</fullName>
    </submittedName>
</protein>
<reference evidence="1 2" key="1">
    <citation type="submission" date="2017-12" db="EMBL/GenBank/DDBJ databases">
        <title>Comparative genomics of Botrytis spp.</title>
        <authorList>
            <person name="Valero-Jimenez C.A."/>
            <person name="Tapia P."/>
            <person name="Veloso J."/>
            <person name="Silva-Moreno E."/>
            <person name="Staats M."/>
            <person name="Valdes J.H."/>
            <person name="Van Kan J.A.L."/>
        </authorList>
    </citation>
    <scope>NUCLEOTIDE SEQUENCE [LARGE SCALE GENOMIC DNA]</scope>
    <source>
        <strain evidence="1 2">Bp0003</strain>
    </source>
</reference>
<dbReference type="AlphaFoldDB" id="A0A4Z1FK54"/>